<keyword evidence="8" id="KW-1185">Reference proteome</keyword>
<gene>
    <name evidence="7" type="ORF">ABL78_4921</name>
</gene>
<evidence type="ECO:0000256" key="1">
    <source>
        <dbReference type="ARBA" id="ARBA00001946"/>
    </source>
</evidence>
<dbReference type="PROSITE" id="PS00387">
    <property type="entry name" value="PPASE"/>
    <property type="match status" value="1"/>
</dbReference>
<dbReference type="OMA" id="CASQYNA"/>
<keyword evidence="5" id="KW-0378">Hydrolase</keyword>
<dbReference type="InterPro" id="IPR036649">
    <property type="entry name" value="Pyrophosphatase_sf"/>
</dbReference>
<proteinExistence type="inferred from homology"/>
<keyword evidence="4" id="KW-0479">Metal-binding</keyword>
<dbReference type="InterPro" id="IPR008162">
    <property type="entry name" value="Pyrophosphatase"/>
</dbReference>
<name>A0A0N1HXJ8_LEPSE</name>
<dbReference type="GO" id="GO:0000287">
    <property type="term" value="F:magnesium ion binding"/>
    <property type="evidence" value="ECO:0007669"/>
    <property type="project" value="InterPro"/>
</dbReference>
<evidence type="ECO:0000313" key="7">
    <source>
        <dbReference type="EMBL" id="KPI86018.1"/>
    </source>
</evidence>
<dbReference type="GO" id="GO:0006796">
    <property type="term" value="P:phosphate-containing compound metabolic process"/>
    <property type="evidence" value="ECO:0007669"/>
    <property type="project" value="InterPro"/>
</dbReference>
<dbReference type="VEuPathDB" id="TriTrypDB:Lsey_0153_0100"/>
<dbReference type="Gene3D" id="3.90.80.10">
    <property type="entry name" value="Inorganic pyrophosphatase"/>
    <property type="match status" value="1"/>
</dbReference>
<reference evidence="7 8" key="1">
    <citation type="journal article" date="2015" name="PLoS Pathog.">
        <title>Leptomonas seymouri: Adaptations to the Dixenous Life Cycle Analyzed by Genome Sequencing, Transcriptome Profiling and Co-infection with Leishmania donovani.</title>
        <authorList>
            <person name="Kraeva N."/>
            <person name="Butenko A."/>
            <person name="Hlavacova J."/>
            <person name="Kostygov A."/>
            <person name="Myskova J."/>
            <person name="Grybchuk D."/>
            <person name="Lestinova T."/>
            <person name="Votypka J."/>
            <person name="Volf P."/>
            <person name="Opperdoes F."/>
            <person name="Flegontov P."/>
            <person name="Lukes J."/>
            <person name="Yurchenko V."/>
        </authorList>
    </citation>
    <scope>NUCLEOTIDE SEQUENCE [LARGE SCALE GENOMIC DNA]</scope>
    <source>
        <strain evidence="7 8">ATCC 30220</strain>
    </source>
</reference>
<accession>A0A0N1HXJ8</accession>
<dbReference type="EC" id="3.6.1.1" evidence="3"/>
<comment type="caution">
    <text evidence="7">The sequence shown here is derived from an EMBL/GenBank/DDBJ whole genome shotgun (WGS) entry which is preliminary data.</text>
</comment>
<sequence>MRSCTWLRQGTAAAAAGAGTLPAFDVYESGAAGSRDWRLFFRDLASGRAISPWHDLPLRCVPDAHSAPAAAAAADPRLLAAVIEVPRGTRAKMELMKEAKYNPIVQDVYAKQPGQPLRFFRYGDIPFNYGFLPRTWEDPSHRDDRTGCIGDGDPLDVVHLGPKLAMGQYGAVRVLGVLGLIDVGETDWKIIVESASPEAGEGYGSLSRVPKDVQAAIVDWFENYKVPDGKPKNEFAFNKEIRDADTALEIIVQCATQYEALMSGRYPGLGYWLR</sequence>
<dbReference type="GO" id="GO:0005737">
    <property type="term" value="C:cytoplasm"/>
    <property type="evidence" value="ECO:0007669"/>
    <property type="project" value="InterPro"/>
</dbReference>
<evidence type="ECO:0000256" key="5">
    <source>
        <dbReference type="ARBA" id="ARBA00022801"/>
    </source>
</evidence>
<dbReference type="OrthoDB" id="1608002at2759"/>
<keyword evidence="6" id="KW-0460">Magnesium</keyword>
<dbReference type="EMBL" id="LJSK01000153">
    <property type="protein sequence ID" value="KPI86018.1"/>
    <property type="molecule type" value="Genomic_DNA"/>
</dbReference>
<dbReference type="GO" id="GO:0004427">
    <property type="term" value="F:inorganic diphosphate phosphatase activity"/>
    <property type="evidence" value="ECO:0007669"/>
    <property type="project" value="UniProtKB-EC"/>
</dbReference>
<dbReference type="AlphaFoldDB" id="A0A0N1HXJ8"/>
<evidence type="ECO:0000256" key="3">
    <source>
        <dbReference type="ARBA" id="ARBA00012146"/>
    </source>
</evidence>
<dbReference type="SUPFAM" id="SSF50324">
    <property type="entry name" value="Inorganic pyrophosphatase"/>
    <property type="match status" value="1"/>
</dbReference>
<dbReference type="CDD" id="cd00412">
    <property type="entry name" value="pyrophosphatase"/>
    <property type="match status" value="1"/>
</dbReference>
<dbReference type="Proteomes" id="UP000038009">
    <property type="component" value="Unassembled WGS sequence"/>
</dbReference>
<evidence type="ECO:0000313" key="8">
    <source>
        <dbReference type="Proteomes" id="UP000038009"/>
    </source>
</evidence>
<comment type="cofactor">
    <cofactor evidence="1">
        <name>Mg(2+)</name>
        <dbReference type="ChEBI" id="CHEBI:18420"/>
    </cofactor>
</comment>
<dbReference type="Pfam" id="PF00719">
    <property type="entry name" value="Pyrophosphatase"/>
    <property type="match status" value="1"/>
</dbReference>
<evidence type="ECO:0000256" key="2">
    <source>
        <dbReference type="ARBA" id="ARBA00006220"/>
    </source>
</evidence>
<protein>
    <recommendedName>
        <fullName evidence="3">inorganic diphosphatase</fullName>
        <ecNumber evidence="3">3.6.1.1</ecNumber>
    </recommendedName>
</protein>
<dbReference type="PANTHER" id="PTHR10286">
    <property type="entry name" value="INORGANIC PYROPHOSPHATASE"/>
    <property type="match status" value="1"/>
</dbReference>
<evidence type="ECO:0000256" key="4">
    <source>
        <dbReference type="ARBA" id="ARBA00022723"/>
    </source>
</evidence>
<organism evidence="7 8">
    <name type="scientific">Leptomonas seymouri</name>
    <dbReference type="NCBI Taxonomy" id="5684"/>
    <lineage>
        <taxon>Eukaryota</taxon>
        <taxon>Discoba</taxon>
        <taxon>Euglenozoa</taxon>
        <taxon>Kinetoplastea</taxon>
        <taxon>Metakinetoplastina</taxon>
        <taxon>Trypanosomatida</taxon>
        <taxon>Trypanosomatidae</taxon>
        <taxon>Leishmaniinae</taxon>
        <taxon>Leptomonas</taxon>
    </lineage>
</organism>
<comment type="similarity">
    <text evidence="2">Belongs to the PPase family.</text>
</comment>
<evidence type="ECO:0000256" key="6">
    <source>
        <dbReference type="ARBA" id="ARBA00022842"/>
    </source>
</evidence>